<name>A0A1W1VUC1_9DEIO</name>
<accession>A0A1W1VUC1</accession>
<dbReference type="EMBL" id="FWWU01000010">
    <property type="protein sequence ID" value="SMB96949.1"/>
    <property type="molecule type" value="Genomic_DNA"/>
</dbReference>
<evidence type="ECO:0000313" key="1">
    <source>
        <dbReference type="EMBL" id="SMB96949.1"/>
    </source>
</evidence>
<dbReference type="Proteomes" id="UP000192582">
    <property type="component" value="Unassembled WGS sequence"/>
</dbReference>
<dbReference type="AlphaFoldDB" id="A0A1W1VUC1"/>
<keyword evidence="2" id="KW-1185">Reference proteome</keyword>
<proteinExistence type="predicted"/>
<protein>
    <submittedName>
        <fullName evidence="1">Uncharacterized protein</fullName>
    </submittedName>
</protein>
<evidence type="ECO:0000313" key="2">
    <source>
        <dbReference type="Proteomes" id="UP000192582"/>
    </source>
</evidence>
<organism evidence="1 2">
    <name type="scientific">Deinococcus hopiensis KR-140</name>
    <dbReference type="NCBI Taxonomy" id="695939"/>
    <lineage>
        <taxon>Bacteria</taxon>
        <taxon>Thermotogati</taxon>
        <taxon>Deinococcota</taxon>
        <taxon>Deinococci</taxon>
        <taxon>Deinococcales</taxon>
        <taxon>Deinococcaceae</taxon>
        <taxon>Deinococcus</taxon>
    </lineage>
</organism>
<sequence>MGELGLHVIFRTPGVSPPPNSHDTAELKMVLRDQRTFLVKVEGYQRITLRDFHAAWSSLQPAEILPAPVREHAATPAGMKSNAATVAQLVRLAAIKEKGDTAAEESGVLKRNIVPLRPQRLPGFPGETQMPVTPACMGF</sequence>
<gene>
    <name evidence="1" type="ORF">SAMN00790413_06235</name>
</gene>
<reference evidence="1 2" key="1">
    <citation type="submission" date="2017-04" db="EMBL/GenBank/DDBJ databases">
        <authorList>
            <person name="Afonso C.L."/>
            <person name="Miller P.J."/>
            <person name="Scott M.A."/>
            <person name="Spackman E."/>
            <person name="Goraichik I."/>
            <person name="Dimitrov K.M."/>
            <person name="Suarez D.L."/>
            <person name="Swayne D.E."/>
        </authorList>
    </citation>
    <scope>NUCLEOTIDE SEQUENCE [LARGE SCALE GENOMIC DNA]</scope>
    <source>
        <strain evidence="1 2">KR-140</strain>
    </source>
</reference>